<dbReference type="PANTHER" id="PTHR35617:SF3">
    <property type="entry name" value="CORE-BINDING (CB) DOMAIN-CONTAINING PROTEIN"/>
    <property type="match status" value="1"/>
</dbReference>
<dbReference type="AlphaFoldDB" id="A0A5B7HGK2"/>
<dbReference type="GO" id="GO:0006310">
    <property type="term" value="P:DNA recombination"/>
    <property type="evidence" value="ECO:0007669"/>
    <property type="project" value="UniProtKB-KW"/>
</dbReference>
<dbReference type="InterPro" id="IPR013762">
    <property type="entry name" value="Integrase-like_cat_sf"/>
</dbReference>
<dbReference type="Proteomes" id="UP000324222">
    <property type="component" value="Unassembled WGS sequence"/>
</dbReference>
<dbReference type="PANTHER" id="PTHR35617">
    <property type="entry name" value="PHAGE_INTEGRASE DOMAIN-CONTAINING PROTEIN"/>
    <property type="match status" value="1"/>
</dbReference>
<dbReference type="Gene3D" id="1.10.443.10">
    <property type="entry name" value="Intergrase catalytic core"/>
    <property type="match status" value="1"/>
</dbReference>
<evidence type="ECO:0008006" key="4">
    <source>
        <dbReference type="Google" id="ProtNLM"/>
    </source>
</evidence>
<evidence type="ECO:0000313" key="3">
    <source>
        <dbReference type="Proteomes" id="UP000324222"/>
    </source>
</evidence>
<dbReference type="EMBL" id="VSRR010033056">
    <property type="protein sequence ID" value="MPC71530.1"/>
    <property type="molecule type" value="Genomic_DNA"/>
</dbReference>
<dbReference type="GO" id="GO:0003677">
    <property type="term" value="F:DNA binding"/>
    <property type="evidence" value="ECO:0007669"/>
    <property type="project" value="InterPro"/>
</dbReference>
<accession>A0A5B7HGK2</accession>
<evidence type="ECO:0000313" key="2">
    <source>
        <dbReference type="EMBL" id="MPC71530.1"/>
    </source>
</evidence>
<name>A0A5B7HGK2_PORTR</name>
<dbReference type="GO" id="GO:0015074">
    <property type="term" value="P:DNA integration"/>
    <property type="evidence" value="ECO:0007669"/>
    <property type="project" value="InterPro"/>
</dbReference>
<keyword evidence="3" id="KW-1185">Reference proteome</keyword>
<proteinExistence type="predicted"/>
<evidence type="ECO:0000256" key="1">
    <source>
        <dbReference type="ARBA" id="ARBA00023172"/>
    </source>
</evidence>
<protein>
    <recommendedName>
        <fullName evidence="4">Tyr recombinase domain-containing protein</fullName>
    </recommendedName>
</protein>
<sequence length="131" mass="14315">MSVTESRVGFGIGDLLKTSRPGVHMSGLFFDAYPHDSRLCVVDTIKHYLDRTSSIHGSLTGFFVTTRPPVRLASRDTLRRWVRDVMGAAGIDITVFSPHSTRSASSSKAARMLPLATVVSTIGWAKESTFT</sequence>
<comment type="caution">
    <text evidence="2">The sequence shown here is derived from an EMBL/GenBank/DDBJ whole genome shotgun (WGS) entry which is preliminary data.</text>
</comment>
<gene>
    <name evidence="2" type="ORF">E2C01_065807</name>
</gene>
<reference evidence="2 3" key="1">
    <citation type="submission" date="2019-05" db="EMBL/GenBank/DDBJ databases">
        <title>Another draft genome of Portunus trituberculatus and its Hox gene families provides insights of decapod evolution.</title>
        <authorList>
            <person name="Jeong J.-H."/>
            <person name="Song I."/>
            <person name="Kim S."/>
            <person name="Choi T."/>
            <person name="Kim D."/>
            <person name="Ryu S."/>
            <person name="Kim W."/>
        </authorList>
    </citation>
    <scope>NUCLEOTIDE SEQUENCE [LARGE SCALE GENOMIC DNA]</scope>
    <source>
        <tissue evidence="2">Muscle</tissue>
    </source>
</reference>
<dbReference type="SUPFAM" id="SSF56349">
    <property type="entry name" value="DNA breaking-rejoining enzymes"/>
    <property type="match status" value="1"/>
</dbReference>
<keyword evidence="1" id="KW-0233">DNA recombination</keyword>
<dbReference type="OrthoDB" id="5960276at2759"/>
<organism evidence="2 3">
    <name type="scientific">Portunus trituberculatus</name>
    <name type="common">Swimming crab</name>
    <name type="synonym">Neptunus trituberculatus</name>
    <dbReference type="NCBI Taxonomy" id="210409"/>
    <lineage>
        <taxon>Eukaryota</taxon>
        <taxon>Metazoa</taxon>
        <taxon>Ecdysozoa</taxon>
        <taxon>Arthropoda</taxon>
        <taxon>Crustacea</taxon>
        <taxon>Multicrustacea</taxon>
        <taxon>Malacostraca</taxon>
        <taxon>Eumalacostraca</taxon>
        <taxon>Eucarida</taxon>
        <taxon>Decapoda</taxon>
        <taxon>Pleocyemata</taxon>
        <taxon>Brachyura</taxon>
        <taxon>Eubrachyura</taxon>
        <taxon>Portunoidea</taxon>
        <taxon>Portunidae</taxon>
        <taxon>Portuninae</taxon>
        <taxon>Portunus</taxon>
    </lineage>
</organism>
<dbReference type="InterPro" id="IPR011010">
    <property type="entry name" value="DNA_brk_join_enz"/>
</dbReference>